<accession>A0AAD2J4M6</accession>
<keyword evidence="2" id="KW-0812">Transmembrane</keyword>
<reference evidence="3 4" key="1">
    <citation type="submission" date="2015-09" db="EMBL/GenBank/DDBJ databases">
        <authorList>
            <consortium name="Pathogen Informatics"/>
        </authorList>
    </citation>
    <scope>NUCLEOTIDE SEQUENCE [LARGE SCALE GENOMIC DNA]</scope>
    <source>
        <strain evidence="3 4">2789STDY5608625</strain>
    </source>
</reference>
<comment type="caution">
    <text evidence="3">The sequence shown here is derived from an EMBL/GenBank/DDBJ whole genome shotgun (WGS) entry which is preliminary data.</text>
</comment>
<evidence type="ECO:0000256" key="2">
    <source>
        <dbReference type="SAM" id="Phobius"/>
    </source>
</evidence>
<feature type="transmembrane region" description="Helical" evidence="2">
    <location>
        <begin position="145"/>
        <end position="166"/>
    </location>
</feature>
<feature type="region of interest" description="Disordered" evidence="1">
    <location>
        <begin position="53"/>
        <end position="84"/>
    </location>
</feature>
<gene>
    <name evidence="3" type="ORF">ERS370000_05388</name>
</gene>
<dbReference type="Proteomes" id="UP000044098">
    <property type="component" value="Unassembled WGS sequence"/>
</dbReference>
<evidence type="ECO:0000256" key="1">
    <source>
        <dbReference type="SAM" id="MobiDB-lite"/>
    </source>
</evidence>
<feature type="compositionally biased region" description="Basic and acidic residues" evidence="1">
    <location>
        <begin position="63"/>
        <end position="76"/>
    </location>
</feature>
<proteinExistence type="predicted"/>
<organism evidence="3 4">
    <name type="scientific">Achromobacter aegrifaciens</name>
    <dbReference type="NCBI Taxonomy" id="1287736"/>
    <lineage>
        <taxon>Bacteria</taxon>
        <taxon>Pseudomonadati</taxon>
        <taxon>Pseudomonadota</taxon>
        <taxon>Betaproteobacteria</taxon>
        <taxon>Burkholderiales</taxon>
        <taxon>Alcaligenaceae</taxon>
        <taxon>Achromobacter</taxon>
    </lineage>
</organism>
<name>A0AAD2J4M6_ACHAE</name>
<dbReference type="RefSeq" id="WP_054457990.1">
    <property type="nucleotide sequence ID" value="NZ_CYTK01000012.1"/>
</dbReference>
<evidence type="ECO:0000313" key="4">
    <source>
        <dbReference type="Proteomes" id="UP000044098"/>
    </source>
</evidence>
<evidence type="ECO:0000313" key="3">
    <source>
        <dbReference type="EMBL" id="CUJ70506.1"/>
    </source>
</evidence>
<keyword evidence="2" id="KW-0472">Membrane</keyword>
<sequence length="173" mass="19466">MTIRGDEEKFPLLNSREFLGRRVTGVVSVVEVSSLILKEAGANATATMERWAQEAAGRTKPRMKGDSEPLEKRNVDEVSPEQRNGAPGAIELAPAFAFKEFLSRWVTPKFNETVLEPLVAEYSYAYQEAVRVGNQAEQRRIKLCAYLWICHALIKGFVPAVLGMFIRRRTPPE</sequence>
<dbReference type="EMBL" id="CYTK01000012">
    <property type="protein sequence ID" value="CUJ70506.1"/>
    <property type="molecule type" value="Genomic_DNA"/>
</dbReference>
<protein>
    <submittedName>
        <fullName evidence="3">Uncharacterized protein</fullName>
    </submittedName>
</protein>
<keyword evidence="2" id="KW-1133">Transmembrane helix</keyword>
<dbReference type="AlphaFoldDB" id="A0AAD2J4M6"/>